<keyword evidence="2 4" id="KW-0964">Secreted</keyword>
<keyword evidence="7" id="KW-0969">Cilium</keyword>
<dbReference type="Pfam" id="PF00700">
    <property type="entry name" value="Flagellin_C"/>
    <property type="match status" value="1"/>
</dbReference>
<proteinExistence type="inferred from homology"/>
<evidence type="ECO:0000256" key="4">
    <source>
        <dbReference type="RuleBase" id="RU362073"/>
    </source>
</evidence>
<dbReference type="RefSeq" id="WP_219935700.1">
    <property type="nucleotide sequence ID" value="NZ_JAGFNY010000001.1"/>
</dbReference>
<protein>
    <recommendedName>
        <fullName evidence="4">Flagellin</fullName>
    </recommendedName>
</protein>
<dbReference type="InterPro" id="IPR046358">
    <property type="entry name" value="Flagellin_C"/>
</dbReference>
<keyword evidence="7" id="KW-0966">Cell projection</keyword>
<dbReference type="PRINTS" id="PR00207">
    <property type="entry name" value="FLAGELLIN"/>
</dbReference>
<evidence type="ECO:0000259" key="6">
    <source>
        <dbReference type="Pfam" id="PF00700"/>
    </source>
</evidence>
<dbReference type="PANTHER" id="PTHR42792">
    <property type="entry name" value="FLAGELLIN"/>
    <property type="match status" value="1"/>
</dbReference>
<name>A0ABS7DDK8_9GAMM</name>
<dbReference type="Gene3D" id="1.20.1330.10">
    <property type="entry name" value="f41 fragment of flagellin, N-terminal domain"/>
    <property type="match status" value="1"/>
</dbReference>
<keyword evidence="3 4" id="KW-0975">Bacterial flagellum</keyword>
<dbReference type="InterPro" id="IPR001492">
    <property type="entry name" value="Flagellin"/>
</dbReference>
<organism evidence="7 8">
    <name type="scientific">Succinivibrio faecicola</name>
    <dbReference type="NCBI Taxonomy" id="2820300"/>
    <lineage>
        <taxon>Bacteria</taxon>
        <taxon>Pseudomonadati</taxon>
        <taxon>Pseudomonadota</taxon>
        <taxon>Gammaproteobacteria</taxon>
        <taxon>Aeromonadales</taxon>
        <taxon>Succinivibrionaceae</taxon>
        <taxon>Succinivibrio</taxon>
    </lineage>
</organism>
<sequence>MGITCATNITSMTAQRNLRQSTMLGDTTTQRLASGKRVNTAKDDPSNLQISNRFTAQINCLDRGNRNASEGEAVAQIAEGALAENFSILQRIRQLAIQSSNGTVSDEDRATMQKEVSELCSELTRVACKTTYGGAQILRGSGNGIISDSGKLSVQVGANANTTLDIDLSTSFTMEDMVNALGGVSDGNGYDAASKSFDVSSSDNAQKVLASIDTYIEFIDTKRAELGAVQNRISSSISNQENIIEQESDARSRMIDADYALETSNLAAYNTRQNATSQMLMQANARPNIVASLLGG</sequence>
<keyword evidence="7" id="KW-0282">Flagellum</keyword>
<comment type="function">
    <text evidence="4">Flagellin is the subunit protein which polymerizes to form the filaments of bacterial flagella.</text>
</comment>
<dbReference type="PANTHER" id="PTHR42792:SF2">
    <property type="entry name" value="FLAGELLIN"/>
    <property type="match status" value="1"/>
</dbReference>
<dbReference type="EMBL" id="JAGFNY010000001">
    <property type="protein sequence ID" value="MBW7569303.1"/>
    <property type="molecule type" value="Genomic_DNA"/>
</dbReference>
<comment type="subcellular location">
    <subcellularLocation>
        <location evidence="4">Secreted</location>
    </subcellularLocation>
    <subcellularLocation>
        <location evidence="4">Bacterial flagellum</location>
    </subcellularLocation>
</comment>
<evidence type="ECO:0000313" key="7">
    <source>
        <dbReference type="EMBL" id="MBW7569303.1"/>
    </source>
</evidence>
<evidence type="ECO:0000256" key="3">
    <source>
        <dbReference type="ARBA" id="ARBA00023143"/>
    </source>
</evidence>
<comment type="caution">
    <text evidence="7">The sequence shown here is derived from an EMBL/GenBank/DDBJ whole genome shotgun (WGS) entry which is preliminary data.</text>
</comment>
<dbReference type="InterPro" id="IPR001029">
    <property type="entry name" value="Flagellin_N"/>
</dbReference>
<dbReference type="Proteomes" id="UP000731465">
    <property type="component" value="Unassembled WGS sequence"/>
</dbReference>
<evidence type="ECO:0000256" key="1">
    <source>
        <dbReference type="ARBA" id="ARBA00005709"/>
    </source>
</evidence>
<evidence type="ECO:0000313" key="8">
    <source>
        <dbReference type="Proteomes" id="UP000731465"/>
    </source>
</evidence>
<accession>A0ABS7DDK8</accession>
<evidence type="ECO:0000259" key="5">
    <source>
        <dbReference type="Pfam" id="PF00669"/>
    </source>
</evidence>
<gene>
    <name evidence="7" type="ORF">J5V48_00130</name>
</gene>
<dbReference type="SUPFAM" id="SSF64518">
    <property type="entry name" value="Phase 1 flagellin"/>
    <property type="match status" value="1"/>
</dbReference>
<evidence type="ECO:0000256" key="2">
    <source>
        <dbReference type="ARBA" id="ARBA00022525"/>
    </source>
</evidence>
<feature type="domain" description="Flagellin N-terminal" evidence="5">
    <location>
        <begin position="7"/>
        <end position="141"/>
    </location>
</feature>
<comment type="similarity">
    <text evidence="1 4">Belongs to the bacterial flagellin family.</text>
</comment>
<feature type="domain" description="Flagellin C-terminal" evidence="6">
    <location>
        <begin position="210"/>
        <end position="294"/>
    </location>
</feature>
<reference evidence="7 8" key="1">
    <citation type="submission" date="2021-03" db="EMBL/GenBank/DDBJ databases">
        <title>Succinivibrio sp. nov. isolated from feces of cow.</title>
        <authorList>
            <person name="Choi J.-Y."/>
        </authorList>
    </citation>
    <scope>NUCLEOTIDE SEQUENCE [LARGE SCALE GENOMIC DNA]</scope>
    <source>
        <strain evidence="7 8">AGMB01872</strain>
    </source>
</reference>
<dbReference type="Pfam" id="PF00669">
    <property type="entry name" value="Flagellin_N"/>
    <property type="match status" value="1"/>
</dbReference>
<keyword evidence="8" id="KW-1185">Reference proteome</keyword>